<gene>
    <name evidence="1" type="ORF">QJS35_17055</name>
</gene>
<reference evidence="1 2" key="1">
    <citation type="journal article" date="2023" name="Genome Announc.">
        <title>Pan-Genome Analyses of the Genus Cohnella and Proposal of the Novel Species Cohnella silvisoli sp. nov., Isolated from Forest Soil.</title>
        <authorList>
            <person name="Wang C."/>
            <person name="Mao L."/>
            <person name="Bao G."/>
            <person name="Zhu H."/>
        </authorList>
    </citation>
    <scope>NUCLEOTIDE SEQUENCE [LARGE SCALE GENOMIC DNA]</scope>
    <source>
        <strain evidence="1 2">NL03-T5-1</strain>
    </source>
</reference>
<proteinExistence type="predicted"/>
<keyword evidence="2" id="KW-1185">Reference proteome</keyword>
<dbReference type="EMBL" id="JASKHM010000009">
    <property type="protein sequence ID" value="MEQ4484110.1"/>
    <property type="molecule type" value="Genomic_DNA"/>
</dbReference>
<comment type="caution">
    <text evidence="1">The sequence shown here is derived from an EMBL/GenBank/DDBJ whole genome shotgun (WGS) entry which is preliminary data.</text>
</comment>
<organism evidence="1 2">
    <name type="scientific">Cohnella silvisoli</name>
    <dbReference type="NCBI Taxonomy" id="2873699"/>
    <lineage>
        <taxon>Bacteria</taxon>
        <taxon>Bacillati</taxon>
        <taxon>Bacillota</taxon>
        <taxon>Bacilli</taxon>
        <taxon>Bacillales</taxon>
        <taxon>Paenibacillaceae</taxon>
        <taxon>Cohnella</taxon>
    </lineage>
</organism>
<dbReference type="RefSeq" id="WP_232186478.1">
    <property type="nucleotide sequence ID" value="NZ_JAIOAP010000008.1"/>
</dbReference>
<accession>A0ABV1KVG4</accession>
<protein>
    <submittedName>
        <fullName evidence="1">Aspartyl-phosphate phosphatase Spo0E family protein</fullName>
    </submittedName>
</protein>
<evidence type="ECO:0000313" key="2">
    <source>
        <dbReference type="Proteomes" id="UP001493487"/>
    </source>
</evidence>
<sequence>MKKELLRHVEVEKAKLNELGQKSLEQGIPLGENETVQTQSRRVDELVIQFHRFGAVEQG</sequence>
<name>A0ABV1KVG4_9BACL</name>
<dbReference type="Proteomes" id="UP001493487">
    <property type="component" value="Unassembled WGS sequence"/>
</dbReference>
<evidence type="ECO:0000313" key="1">
    <source>
        <dbReference type="EMBL" id="MEQ4484110.1"/>
    </source>
</evidence>